<dbReference type="Gene3D" id="3.30.1360.40">
    <property type="match status" value="1"/>
</dbReference>
<evidence type="ECO:0000256" key="1">
    <source>
        <dbReference type="ARBA" id="ARBA00005912"/>
    </source>
</evidence>
<evidence type="ECO:0000256" key="2">
    <source>
        <dbReference type="ARBA" id="ARBA00022917"/>
    </source>
</evidence>
<comment type="function">
    <text evidence="3">Responsible for the release of ribosomes from messenger RNA at the termination of protein biosynthesis. May increase the efficiency of translation by recycling ribosomes from one round of translation to another.</text>
</comment>
<comment type="similarity">
    <text evidence="1 3">Belongs to the RRF family.</text>
</comment>
<keyword evidence="7" id="KW-1185">Reference proteome</keyword>
<organism evidence="6 7">
    <name type="scientific">Mucisphaera calidilacus</name>
    <dbReference type="NCBI Taxonomy" id="2527982"/>
    <lineage>
        <taxon>Bacteria</taxon>
        <taxon>Pseudomonadati</taxon>
        <taxon>Planctomycetota</taxon>
        <taxon>Phycisphaerae</taxon>
        <taxon>Phycisphaerales</taxon>
        <taxon>Phycisphaeraceae</taxon>
        <taxon>Mucisphaera</taxon>
    </lineage>
</organism>
<comment type="subcellular location">
    <subcellularLocation>
        <location evidence="3">Cytoplasm</location>
    </subcellularLocation>
</comment>
<evidence type="ECO:0000256" key="3">
    <source>
        <dbReference type="HAMAP-Rule" id="MF_00040"/>
    </source>
</evidence>
<dbReference type="RefSeq" id="WP_145446441.1">
    <property type="nucleotide sequence ID" value="NZ_CP036280.1"/>
</dbReference>
<dbReference type="NCBIfam" id="TIGR00496">
    <property type="entry name" value="frr"/>
    <property type="match status" value="1"/>
</dbReference>
<dbReference type="Pfam" id="PF01765">
    <property type="entry name" value="RRF"/>
    <property type="match status" value="1"/>
</dbReference>
<dbReference type="PANTHER" id="PTHR20982:SF3">
    <property type="entry name" value="MITOCHONDRIAL RIBOSOME RECYCLING FACTOR PSEUDO 1"/>
    <property type="match status" value="1"/>
</dbReference>
<reference evidence="6 7" key="1">
    <citation type="submission" date="2019-02" db="EMBL/GenBank/DDBJ databases">
        <title>Deep-cultivation of Planctomycetes and their phenomic and genomic characterization uncovers novel biology.</title>
        <authorList>
            <person name="Wiegand S."/>
            <person name="Jogler M."/>
            <person name="Boedeker C."/>
            <person name="Pinto D."/>
            <person name="Vollmers J."/>
            <person name="Rivas-Marin E."/>
            <person name="Kohn T."/>
            <person name="Peeters S.H."/>
            <person name="Heuer A."/>
            <person name="Rast P."/>
            <person name="Oberbeckmann S."/>
            <person name="Bunk B."/>
            <person name="Jeske O."/>
            <person name="Meyerdierks A."/>
            <person name="Storesund J.E."/>
            <person name="Kallscheuer N."/>
            <person name="Luecker S."/>
            <person name="Lage O.M."/>
            <person name="Pohl T."/>
            <person name="Merkel B.J."/>
            <person name="Hornburger P."/>
            <person name="Mueller R.-W."/>
            <person name="Bruemmer F."/>
            <person name="Labrenz M."/>
            <person name="Spormann A.M."/>
            <person name="Op den Camp H."/>
            <person name="Overmann J."/>
            <person name="Amann R."/>
            <person name="Jetten M.S.M."/>
            <person name="Mascher T."/>
            <person name="Medema M.H."/>
            <person name="Devos D.P."/>
            <person name="Kaster A.-K."/>
            <person name="Ovreas L."/>
            <person name="Rohde M."/>
            <person name="Galperin M.Y."/>
            <person name="Jogler C."/>
        </authorList>
    </citation>
    <scope>NUCLEOTIDE SEQUENCE [LARGE SCALE GENOMIC DNA]</scope>
    <source>
        <strain evidence="6 7">Pan265</strain>
    </source>
</reference>
<dbReference type="InterPro" id="IPR023584">
    <property type="entry name" value="Ribosome_recyc_fac_dom"/>
</dbReference>
<protein>
    <recommendedName>
        <fullName evidence="3">Ribosome-recycling factor</fullName>
        <shortName evidence="3">RRF</shortName>
    </recommendedName>
    <alternativeName>
        <fullName evidence="3">Ribosome-releasing factor</fullName>
    </alternativeName>
</protein>
<feature type="coiled-coil region" evidence="4">
    <location>
        <begin position="149"/>
        <end position="176"/>
    </location>
</feature>
<dbReference type="SUPFAM" id="SSF55194">
    <property type="entry name" value="Ribosome recycling factor, RRF"/>
    <property type="match status" value="1"/>
</dbReference>
<dbReference type="PANTHER" id="PTHR20982">
    <property type="entry name" value="RIBOSOME RECYCLING FACTOR"/>
    <property type="match status" value="1"/>
</dbReference>
<dbReference type="GO" id="GO:0043023">
    <property type="term" value="F:ribosomal large subunit binding"/>
    <property type="evidence" value="ECO:0007669"/>
    <property type="project" value="TreeGrafter"/>
</dbReference>
<dbReference type="HAMAP" id="MF_00040">
    <property type="entry name" value="RRF"/>
    <property type="match status" value="1"/>
</dbReference>
<accession>A0A518BZ68</accession>
<keyword evidence="2 3" id="KW-0648">Protein biosynthesis</keyword>
<keyword evidence="4" id="KW-0175">Coiled coil</keyword>
<name>A0A518BZ68_9BACT</name>
<dbReference type="Proteomes" id="UP000320386">
    <property type="component" value="Chromosome"/>
</dbReference>
<evidence type="ECO:0000313" key="7">
    <source>
        <dbReference type="Proteomes" id="UP000320386"/>
    </source>
</evidence>
<gene>
    <name evidence="3 6" type="primary">frr</name>
    <name evidence="6" type="ORF">Pan265_21340</name>
</gene>
<dbReference type="OrthoDB" id="9804006at2"/>
<keyword evidence="3" id="KW-0963">Cytoplasm</keyword>
<dbReference type="InterPro" id="IPR002661">
    <property type="entry name" value="Ribosome_recyc_fac"/>
</dbReference>
<dbReference type="GO" id="GO:0006415">
    <property type="term" value="P:translational termination"/>
    <property type="evidence" value="ECO:0007669"/>
    <property type="project" value="UniProtKB-UniRule"/>
</dbReference>
<dbReference type="FunFam" id="3.30.1360.40:FF:000001">
    <property type="entry name" value="Ribosome-recycling factor"/>
    <property type="match status" value="1"/>
</dbReference>
<dbReference type="CDD" id="cd00520">
    <property type="entry name" value="RRF"/>
    <property type="match status" value="1"/>
</dbReference>
<dbReference type="EMBL" id="CP036280">
    <property type="protein sequence ID" value="QDU72270.1"/>
    <property type="molecule type" value="Genomic_DNA"/>
</dbReference>
<dbReference type="InterPro" id="IPR036191">
    <property type="entry name" value="RRF_sf"/>
</dbReference>
<feature type="domain" description="Ribosome recycling factor" evidence="5">
    <location>
        <begin position="22"/>
        <end position="185"/>
    </location>
</feature>
<evidence type="ECO:0000256" key="4">
    <source>
        <dbReference type="SAM" id="Coils"/>
    </source>
</evidence>
<dbReference type="KEGG" id="mcad:Pan265_21340"/>
<sequence>MDLDSIQLHAEETMVKSLEYVRSELKGVRTGRATTGLVEFVKVEVYGSETDLRSVALISAPEPTQILVKPYDGSTVQEIAKGITAAGLGLNPMVDGKQIRINIPPLSGDRRKELAASVKQMGEAAKVAMRNARRDANKHIDQLAKDKSQHISEDEIEGAKEEIQDLLKKHEKIVEDEVAAKAKEIQEV</sequence>
<dbReference type="GO" id="GO:0005737">
    <property type="term" value="C:cytoplasm"/>
    <property type="evidence" value="ECO:0007669"/>
    <property type="project" value="UniProtKB-SubCell"/>
</dbReference>
<proteinExistence type="inferred from homology"/>
<dbReference type="AlphaFoldDB" id="A0A518BZ68"/>
<evidence type="ECO:0000259" key="5">
    <source>
        <dbReference type="Pfam" id="PF01765"/>
    </source>
</evidence>
<evidence type="ECO:0000313" key="6">
    <source>
        <dbReference type="EMBL" id="QDU72270.1"/>
    </source>
</evidence>
<dbReference type="Gene3D" id="1.10.132.20">
    <property type="entry name" value="Ribosome-recycling factor"/>
    <property type="match status" value="1"/>
</dbReference>